<proteinExistence type="inferred from homology"/>
<sequence length="396" mass="44785">MQSEQPGHLGSVESLQPSSADHRWVTTDYTNIILEDRGFDIFPALKSNTPANIFVMTSIVFTVIGMALICPGWTERAIILRRVFWVVGILSVYRALTLSVTTMPTPKEHCDPATARGFGPMFWIALQMIPGTVEACTDDIFSGHTVFMVTSAIQWRLYCKNKWITYFSYIYITIGLYFVVATRLHYTVDVVLAVFITYGVWSLYIGMIDVVMEKEYFGLNRHREKYAVFDSRWSENKSQEQNQESEKECSVAIVPESAATGFAARRAQLEYRMNRLRGPGMGYDRGEHDRVAFVPMQYNIWLTGAVRWCDGLDLRMRRADDDSSISRWDELIINRQSIQRNQSPSYQKAEIDDVDLEAGQAPLPGHGRDATIAPVMLQSIQVVSHSEGASSGVGTQ</sequence>
<dbReference type="EMBL" id="JAAAID010000714">
    <property type="protein sequence ID" value="KAG0014560.1"/>
    <property type="molecule type" value="Genomic_DNA"/>
</dbReference>
<dbReference type="Pfam" id="PF14360">
    <property type="entry name" value="PAP2_C"/>
    <property type="match status" value="1"/>
</dbReference>
<name>A0A9P6MVN9_9FUNG</name>
<organism evidence="11 12">
    <name type="scientific">Entomortierella chlamydospora</name>
    <dbReference type="NCBI Taxonomy" id="101097"/>
    <lineage>
        <taxon>Eukaryota</taxon>
        <taxon>Fungi</taxon>
        <taxon>Fungi incertae sedis</taxon>
        <taxon>Mucoromycota</taxon>
        <taxon>Mortierellomycotina</taxon>
        <taxon>Mortierellomycetes</taxon>
        <taxon>Mortierellales</taxon>
        <taxon>Mortierellaceae</taxon>
        <taxon>Entomortierella</taxon>
    </lineage>
</organism>
<evidence type="ECO:0000256" key="7">
    <source>
        <dbReference type="ARBA" id="ARBA00023098"/>
    </source>
</evidence>
<reference evidence="11" key="1">
    <citation type="journal article" date="2020" name="Fungal Divers.">
        <title>Resolving the Mortierellaceae phylogeny through synthesis of multi-gene phylogenetics and phylogenomics.</title>
        <authorList>
            <person name="Vandepol N."/>
            <person name="Liber J."/>
            <person name="Desiro A."/>
            <person name="Na H."/>
            <person name="Kennedy M."/>
            <person name="Barry K."/>
            <person name="Grigoriev I.V."/>
            <person name="Miller A.N."/>
            <person name="O'Donnell K."/>
            <person name="Stajich J.E."/>
            <person name="Bonito G."/>
        </authorList>
    </citation>
    <scope>NUCLEOTIDE SEQUENCE</scope>
    <source>
        <strain evidence="11">NRRL 2769</strain>
    </source>
</reference>
<feature type="domain" description="Sphingomyelin synthase-like" evidence="10">
    <location>
        <begin position="136"/>
        <end position="204"/>
    </location>
</feature>
<feature type="transmembrane region" description="Helical" evidence="9">
    <location>
        <begin position="53"/>
        <end position="74"/>
    </location>
</feature>
<gene>
    <name evidence="11" type="primary">SGMS1</name>
    <name evidence="11" type="ORF">BGZ80_010371</name>
</gene>
<keyword evidence="4 9" id="KW-0812">Transmembrane</keyword>
<comment type="similarity">
    <text evidence="2">Belongs to the sphingomyelin synthase family.</text>
</comment>
<dbReference type="AlphaFoldDB" id="A0A9P6MVN9"/>
<feature type="transmembrane region" description="Helical" evidence="9">
    <location>
        <begin position="163"/>
        <end position="184"/>
    </location>
</feature>
<protein>
    <submittedName>
        <fullName evidence="11">Sphingomyelin synthase</fullName>
    </submittedName>
</protein>
<dbReference type="Proteomes" id="UP000703661">
    <property type="component" value="Unassembled WGS sequence"/>
</dbReference>
<dbReference type="GO" id="GO:0046513">
    <property type="term" value="P:ceramide biosynthetic process"/>
    <property type="evidence" value="ECO:0007669"/>
    <property type="project" value="TreeGrafter"/>
</dbReference>
<keyword evidence="6 9" id="KW-1133">Transmembrane helix</keyword>
<evidence type="ECO:0000256" key="2">
    <source>
        <dbReference type="ARBA" id="ARBA00005441"/>
    </source>
</evidence>
<evidence type="ECO:0000313" key="11">
    <source>
        <dbReference type="EMBL" id="KAG0014560.1"/>
    </source>
</evidence>
<keyword evidence="8 9" id="KW-0472">Membrane</keyword>
<evidence type="ECO:0000256" key="4">
    <source>
        <dbReference type="ARBA" id="ARBA00022692"/>
    </source>
</evidence>
<evidence type="ECO:0000256" key="8">
    <source>
        <dbReference type="ARBA" id="ARBA00023136"/>
    </source>
</evidence>
<dbReference type="InterPro" id="IPR025749">
    <property type="entry name" value="Sphingomyelin_synth-like_dom"/>
</dbReference>
<keyword evidence="5" id="KW-0746">Sphingolipid metabolism</keyword>
<evidence type="ECO:0000256" key="5">
    <source>
        <dbReference type="ARBA" id="ARBA00022919"/>
    </source>
</evidence>
<dbReference type="GO" id="GO:0005886">
    <property type="term" value="C:plasma membrane"/>
    <property type="evidence" value="ECO:0007669"/>
    <property type="project" value="TreeGrafter"/>
</dbReference>
<comment type="caution">
    <text evidence="11">The sequence shown here is derived from an EMBL/GenBank/DDBJ whole genome shotgun (WGS) entry which is preliminary data.</text>
</comment>
<evidence type="ECO:0000256" key="9">
    <source>
        <dbReference type="SAM" id="Phobius"/>
    </source>
</evidence>
<dbReference type="GO" id="GO:0005789">
    <property type="term" value="C:endoplasmic reticulum membrane"/>
    <property type="evidence" value="ECO:0007669"/>
    <property type="project" value="TreeGrafter"/>
</dbReference>
<evidence type="ECO:0000256" key="6">
    <source>
        <dbReference type="ARBA" id="ARBA00022989"/>
    </source>
</evidence>
<evidence type="ECO:0000259" key="10">
    <source>
        <dbReference type="Pfam" id="PF14360"/>
    </source>
</evidence>
<dbReference type="PANTHER" id="PTHR21290">
    <property type="entry name" value="SPHINGOMYELIN SYNTHETASE"/>
    <property type="match status" value="1"/>
</dbReference>
<evidence type="ECO:0000256" key="3">
    <source>
        <dbReference type="ARBA" id="ARBA00022679"/>
    </source>
</evidence>
<keyword evidence="3" id="KW-0808">Transferase</keyword>
<evidence type="ECO:0000313" key="12">
    <source>
        <dbReference type="Proteomes" id="UP000703661"/>
    </source>
</evidence>
<dbReference type="GO" id="GO:0033188">
    <property type="term" value="F:sphingomyelin synthase activity"/>
    <property type="evidence" value="ECO:0007669"/>
    <property type="project" value="TreeGrafter"/>
</dbReference>
<feature type="transmembrane region" description="Helical" evidence="9">
    <location>
        <begin position="190"/>
        <end position="212"/>
    </location>
</feature>
<dbReference type="GO" id="GO:0047493">
    <property type="term" value="F:ceramide cholinephosphotransferase activity"/>
    <property type="evidence" value="ECO:0007669"/>
    <property type="project" value="TreeGrafter"/>
</dbReference>
<comment type="subcellular location">
    <subcellularLocation>
        <location evidence="1">Membrane</location>
        <topology evidence="1">Multi-pass membrane protein</topology>
    </subcellularLocation>
</comment>
<dbReference type="PANTHER" id="PTHR21290:SF25">
    <property type="entry name" value="SPHINGOMYELIN SYNTHASE-RELATED PROTEIN 1"/>
    <property type="match status" value="1"/>
</dbReference>
<keyword evidence="12" id="KW-1185">Reference proteome</keyword>
<keyword evidence="7" id="KW-0443">Lipid metabolism</keyword>
<evidence type="ECO:0000256" key="1">
    <source>
        <dbReference type="ARBA" id="ARBA00004141"/>
    </source>
</evidence>
<dbReference type="GO" id="GO:0000139">
    <property type="term" value="C:Golgi membrane"/>
    <property type="evidence" value="ECO:0007669"/>
    <property type="project" value="TreeGrafter"/>
</dbReference>
<dbReference type="InterPro" id="IPR045221">
    <property type="entry name" value="Sphingomyelin_synth-like"/>
</dbReference>
<accession>A0A9P6MVN9</accession>